<dbReference type="EMBL" id="CACVBM020000210">
    <property type="protein sequence ID" value="CAA7015974.1"/>
    <property type="molecule type" value="Genomic_DNA"/>
</dbReference>
<dbReference type="CDD" id="cd20406">
    <property type="entry name" value="Tudor_Agenet_AtDUF_rpt2_4"/>
    <property type="match status" value="2"/>
</dbReference>
<keyword evidence="7" id="KW-1185">Reference proteome</keyword>
<gene>
    <name evidence="6" type="ORF">MERR_LOCUS3209</name>
</gene>
<dbReference type="InterPro" id="IPR008395">
    <property type="entry name" value="Agenet-like_dom"/>
</dbReference>
<dbReference type="Pfam" id="PF05641">
    <property type="entry name" value="Agenet"/>
    <property type="match status" value="2"/>
</dbReference>
<keyword evidence="1" id="KW-0813">Transport</keyword>
<feature type="domain" description="Agenet" evidence="5">
    <location>
        <begin position="5"/>
        <end position="74"/>
    </location>
</feature>
<dbReference type="PANTHER" id="PTHR31917">
    <property type="entry name" value="AGENET DOMAIN-CONTAINING PROTEIN-RELATED"/>
    <property type="match status" value="1"/>
</dbReference>
<dbReference type="PANTHER" id="PTHR31917:SF153">
    <property type="entry name" value="DUF724 DOMAIN-CONTAINING PROTEIN 3-RELATED"/>
    <property type="match status" value="1"/>
</dbReference>
<dbReference type="Pfam" id="PF05266">
    <property type="entry name" value="DUF724"/>
    <property type="match status" value="1"/>
</dbReference>
<dbReference type="CDD" id="cd20405">
    <property type="entry name" value="Tudor_Agenet_AtDUF_rpt1_3"/>
    <property type="match status" value="2"/>
</dbReference>
<feature type="domain" description="Agenet" evidence="5">
    <location>
        <begin position="222"/>
        <end position="278"/>
    </location>
</feature>
<dbReference type="AlphaFoldDB" id="A0A6D2HJA1"/>
<evidence type="ECO:0000256" key="2">
    <source>
        <dbReference type="ARBA" id="ARBA00022604"/>
    </source>
</evidence>
<dbReference type="OrthoDB" id="687110at2759"/>
<protein>
    <recommendedName>
        <fullName evidence="5">Agenet domain-containing protein</fullName>
    </recommendedName>
</protein>
<dbReference type="Proteomes" id="UP000467841">
    <property type="component" value="Unassembled WGS sequence"/>
</dbReference>
<organism evidence="6 7">
    <name type="scientific">Microthlaspi erraticum</name>
    <dbReference type="NCBI Taxonomy" id="1685480"/>
    <lineage>
        <taxon>Eukaryota</taxon>
        <taxon>Viridiplantae</taxon>
        <taxon>Streptophyta</taxon>
        <taxon>Embryophyta</taxon>
        <taxon>Tracheophyta</taxon>
        <taxon>Spermatophyta</taxon>
        <taxon>Magnoliopsida</taxon>
        <taxon>eudicotyledons</taxon>
        <taxon>Gunneridae</taxon>
        <taxon>Pentapetalae</taxon>
        <taxon>rosids</taxon>
        <taxon>malvids</taxon>
        <taxon>Brassicales</taxon>
        <taxon>Brassicaceae</taxon>
        <taxon>Coluteocarpeae</taxon>
        <taxon>Microthlaspi</taxon>
    </lineage>
</organism>
<evidence type="ECO:0000313" key="6">
    <source>
        <dbReference type="EMBL" id="CAA7015974.1"/>
    </source>
</evidence>
<evidence type="ECO:0000256" key="4">
    <source>
        <dbReference type="SAM" id="MobiDB-lite"/>
    </source>
</evidence>
<name>A0A6D2HJA1_9BRAS</name>
<evidence type="ECO:0000313" key="7">
    <source>
        <dbReference type="Proteomes" id="UP000467841"/>
    </source>
</evidence>
<feature type="coiled-coil region" evidence="3">
    <location>
        <begin position="458"/>
        <end position="513"/>
    </location>
</feature>
<comment type="caution">
    <text evidence="6">The sequence shown here is derived from an EMBL/GenBank/DDBJ whole genome shotgun (WGS) entry which is preliminary data.</text>
</comment>
<evidence type="ECO:0000256" key="1">
    <source>
        <dbReference type="ARBA" id="ARBA00022448"/>
    </source>
</evidence>
<feature type="compositionally biased region" description="Basic and acidic residues" evidence="4">
    <location>
        <begin position="308"/>
        <end position="329"/>
    </location>
</feature>
<feature type="region of interest" description="Disordered" evidence="4">
    <location>
        <begin position="281"/>
        <end position="342"/>
    </location>
</feature>
<proteinExistence type="predicted"/>
<keyword evidence="3" id="KW-0175">Coiled coil</keyword>
<dbReference type="SMART" id="SM00743">
    <property type="entry name" value="Agenet"/>
    <property type="match status" value="4"/>
</dbReference>
<accession>A0A6D2HJA1</accession>
<feature type="domain" description="Agenet" evidence="5">
    <location>
        <begin position="78"/>
        <end position="135"/>
    </location>
</feature>
<keyword evidence="2" id="KW-0341">Growth regulation</keyword>
<feature type="domain" description="Agenet" evidence="5">
    <location>
        <begin position="149"/>
        <end position="220"/>
    </location>
</feature>
<reference evidence="6" key="1">
    <citation type="submission" date="2020-01" db="EMBL/GenBank/DDBJ databases">
        <authorList>
            <person name="Mishra B."/>
        </authorList>
    </citation>
    <scope>NUCLEOTIDE SEQUENCE [LARGE SCALE GENOMIC DNA]</scope>
</reference>
<sequence length="543" mass="62064">MEQQMTMTKGREVEVRSEEEGFQGAWFRAVLEENHTTLSGRKKLRIRYMTLLTDDGSSPLIEQKFIRPVPPEEEHIGVVLKEGTVVDADHRGGWWTGVILKKKPEDDTFLVLFDSPPDIIQFKRNQLRAHVDWTGCKWVRPGTEELDKSMFCPGTIVEISSVKENMEVVWVPAMIVKKVGEKKFIVKDCNKKSIYNGGDAAISTATVDMCRVRPTPPPVLSRHYELLECVEAFNGLGWRQGLVTIVLYGHRYIVRFEATKKEAVFQRSDVRPLRVWENGVWHNGPKQNPVKETPKKPMRSSSGAKMQLLEEEKDKEESRKRKRDQKQNESDGSCNDGDVVDQPFSPWTGNLTTVWPFAMKSPYWKTCESMEGFKSVPPQRPHFSPLLEARDDLREWAAVGMMVTFYGLLDQVKDLKPHDSTSKISGLSVSLANLEKNGFDVAAAQSRIARLSSLKGVRDEKAEEKRRFEDKIGEKRSESHRLEETRAELKCKILELQRLYAAAEETKEAVDQSMVEMKSSSEIIAQEIEDNELEFRETASALW</sequence>
<dbReference type="InterPro" id="IPR007930">
    <property type="entry name" value="DUF724"/>
</dbReference>
<evidence type="ECO:0000259" key="5">
    <source>
        <dbReference type="SMART" id="SM00743"/>
    </source>
</evidence>
<evidence type="ECO:0000256" key="3">
    <source>
        <dbReference type="SAM" id="Coils"/>
    </source>
</evidence>
<dbReference type="InterPro" id="IPR014002">
    <property type="entry name" value="Agenet_dom_plant"/>
</dbReference>